<sequence length="58" mass="6482">MFIFSRSEAQLLNSDTMQIGTIEVIGEGTKLPDSRDTDGRHIDLSNLVNARDDGRNNF</sequence>
<evidence type="ECO:0000313" key="2">
    <source>
        <dbReference type="Proteomes" id="UP000616547"/>
    </source>
</evidence>
<organism evidence="1 2">
    <name type="scientific">Lactobacillus nasalidis</name>
    <dbReference type="NCBI Taxonomy" id="2797258"/>
    <lineage>
        <taxon>Bacteria</taxon>
        <taxon>Bacillati</taxon>
        <taxon>Bacillota</taxon>
        <taxon>Bacilli</taxon>
        <taxon>Lactobacillales</taxon>
        <taxon>Lactobacillaceae</taxon>
        <taxon>Lactobacillus</taxon>
    </lineage>
</organism>
<evidence type="ECO:0000313" key="1">
    <source>
        <dbReference type="EMBL" id="GHW01784.1"/>
    </source>
</evidence>
<comment type="caution">
    <text evidence="1">The sequence shown here is derived from an EMBL/GenBank/DDBJ whole genome shotgun (WGS) entry which is preliminary data.</text>
</comment>
<proteinExistence type="predicted"/>
<name>A0ABQ3W8X0_9LACO</name>
<accession>A0ABQ3W8X0</accession>
<dbReference type="EMBL" id="BOCI01000434">
    <property type="protein sequence ID" value="GHW01784.1"/>
    <property type="molecule type" value="Genomic_DNA"/>
</dbReference>
<protein>
    <submittedName>
        <fullName evidence="1">Uncharacterized protein</fullName>
    </submittedName>
</protein>
<dbReference type="Proteomes" id="UP000616547">
    <property type="component" value="Unassembled WGS sequence"/>
</dbReference>
<gene>
    <name evidence="1" type="ORF">lacNasYZ03_14710</name>
</gene>
<reference evidence="2" key="1">
    <citation type="submission" date="2021-01" db="EMBL/GenBank/DDBJ databases">
        <title>Draft genome sequence of Nasalis larvatus strain YZ03.</title>
        <authorList>
            <person name="Suzuki-Hashido N."/>
            <person name="Tsuchida S."/>
            <person name="Hayakawa T."/>
        </authorList>
    </citation>
    <scope>NUCLEOTIDE SEQUENCE [LARGE SCALE GENOMIC DNA]</scope>
    <source>
        <strain evidence="2">YZ03</strain>
    </source>
</reference>
<keyword evidence="2" id="KW-1185">Reference proteome</keyword>